<name>A0A365H3D0_9ACTN</name>
<evidence type="ECO:0000259" key="6">
    <source>
        <dbReference type="Pfam" id="PF01694"/>
    </source>
</evidence>
<dbReference type="EMBL" id="QLYX01000008">
    <property type="protein sequence ID" value="RAY13614.1"/>
    <property type="molecule type" value="Genomic_DNA"/>
</dbReference>
<evidence type="ECO:0000256" key="5">
    <source>
        <dbReference type="SAM" id="Phobius"/>
    </source>
</evidence>
<evidence type="ECO:0000313" key="8">
    <source>
        <dbReference type="Proteomes" id="UP000251891"/>
    </source>
</evidence>
<dbReference type="AlphaFoldDB" id="A0A365H3D0"/>
<evidence type="ECO:0000256" key="3">
    <source>
        <dbReference type="ARBA" id="ARBA00022989"/>
    </source>
</evidence>
<gene>
    <name evidence="7" type="ORF">DPM19_18215</name>
</gene>
<keyword evidence="3 5" id="KW-1133">Transmembrane helix</keyword>
<dbReference type="GO" id="GO:0004252">
    <property type="term" value="F:serine-type endopeptidase activity"/>
    <property type="evidence" value="ECO:0007669"/>
    <property type="project" value="InterPro"/>
</dbReference>
<evidence type="ECO:0000256" key="2">
    <source>
        <dbReference type="ARBA" id="ARBA00022692"/>
    </source>
</evidence>
<evidence type="ECO:0000256" key="1">
    <source>
        <dbReference type="ARBA" id="ARBA00004141"/>
    </source>
</evidence>
<dbReference type="SUPFAM" id="SSF144091">
    <property type="entry name" value="Rhomboid-like"/>
    <property type="match status" value="1"/>
</dbReference>
<comment type="subcellular location">
    <subcellularLocation>
        <location evidence="1">Membrane</location>
        <topology evidence="1">Multi-pass membrane protein</topology>
    </subcellularLocation>
</comment>
<dbReference type="InterPro" id="IPR050925">
    <property type="entry name" value="Rhomboid_protease_S54"/>
</dbReference>
<dbReference type="GO" id="GO:0006508">
    <property type="term" value="P:proteolysis"/>
    <property type="evidence" value="ECO:0007669"/>
    <property type="project" value="UniProtKB-KW"/>
</dbReference>
<sequence>MNDSRVPDTRLSEGLVTQAGRAVSAAFTIGVLIVVMWGLEFADYMMSGELDHYGIQARNVDDLPQIFSAPFLHGGFGHLMANTVPFAVLGFLAAVRGFAKFVAANLLIIVVGGLGIWFIAPPGSETLGASILVFGYFGYLVGRGLFERHLADIAIALVVVVLYGTTMLLGLVPGDQGISWQGHLFGLVGGIVAAWVLRRRRG</sequence>
<feature type="transmembrane region" description="Helical" evidence="5">
    <location>
        <begin position="126"/>
        <end position="146"/>
    </location>
</feature>
<keyword evidence="7" id="KW-0645">Protease</keyword>
<evidence type="ECO:0000313" key="7">
    <source>
        <dbReference type="EMBL" id="RAY13614.1"/>
    </source>
</evidence>
<dbReference type="InterPro" id="IPR035952">
    <property type="entry name" value="Rhomboid-like_sf"/>
</dbReference>
<keyword evidence="2 5" id="KW-0812">Transmembrane</keyword>
<dbReference type="Pfam" id="PF01694">
    <property type="entry name" value="Rhomboid"/>
    <property type="match status" value="1"/>
</dbReference>
<keyword evidence="7" id="KW-0378">Hydrolase</keyword>
<dbReference type="Gene3D" id="1.20.1540.10">
    <property type="entry name" value="Rhomboid-like"/>
    <property type="match status" value="1"/>
</dbReference>
<keyword evidence="4 5" id="KW-0472">Membrane</keyword>
<dbReference type="GO" id="GO:0016020">
    <property type="term" value="C:membrane"/>
    <property type="evidence" value="ECO:0007669"/>
    <property type="project" value="UniProtKB-SubCell"/>
</dbReference>
<reference evidence="7 8" key="1">
    <citation type="submission" date="2018-06" db="EMBL/GenBank/DDBJ databases">
        <title>Actinomadura craniellae sp. nov. isolated from marine sponge Craniella sp.</title>
        <authorList>
            <person name="Li L."/>
            <person name="Xu Q.H."/>
            <person name="Lin H.W."/>
            <person name="Lu Y.H."/>
        </authorList>
    </citation>
    <scope>NUCLEOTIDE SEQUENCE [LARGE SCALE GENOMIC DNA]</scope>
    <source>
        <strain evidence="7 8">LHW63021</strain>
    </source>
</reference>
<evidence type="ECO:0000256" key="4">
    <source>
        <dbReference type="ARBA" id="ARBA00023136"/>
    </source>
</evidence>
<feature type="transmembrane region" description="Helical" evidence="5">
    <location>
        <begin position="21"/>
        <end position="39"/>
    </location>
</feature>
<accession>A0A365H3D0</accession>
<dbReference type="OrthoDB" id="465874at2"/>
<dbReference type="PANTHER" id="PTHR43731:SF9">
    <property type="entry name" value="SLR1461 PROTEIN"/>
    <property type="match status" value="1"/>
</dbReference>
<feature type="domain" description="Peptidase S54 rhomboid" evidence="6">
    <location>
        <begin position="65"/>
        <end position="199"/>
    </location>
</feature>
<proteinExistence type="predicted"/>
<dbReference type="PANTHER" id="PTHR43731">
    <property type="entry name" value="RHOMBOID PROTEASE"/>
    <property type="match status" value="1"/>
</dbReference>
<feature type="transmembrane region" description="Helical" evidence="5">
    <location>
        <begin position="102"/>
        <end position="120"/>
    </location>
</feature>
<dbReference type="RefSeq" id="WP_111869155.1">
    <property type="nucleotide sequence ID" value="NZ_QLYX01000008.1"/>
</dbReference>
<feature type="transmembrane region" description="Helical" evidence="5">
    <location>
        <begin position="178"/>
        <end position="197"/>
    </location>
</feature>
<feature type="transmembrane region" description="Helical" evidence="5">
    <location>
        <begin position="76"/>
        <end position="95"/>
    </location>
</feature>
<organism evidence="7 8">
    <name type="scientific">Actinomadura craniellae</name>
    <dbReference type="NCBI Taxonomy" id="2231787"/>
    <lineage>
        <taxon>Bacteria</taxon>
        <taxon>Bacillati</taxon>
        <taxon>Actinomycetota</taxon>
        <taxon>Actinomycetes</taxon>
        <taxon>Streptosporangiales</taxon>
        <taxon>Thermomonosporaceae</taxon>
        <taxon>Actinomadura</taxon>
    </lineage>
</organism>
<dbReference type="InterPro" id="IPR022764">
    <property type="entry name" value="Peptidase_S54_rhomboid_dom"/>
</dbReference>
<feature type="transmembrane region" description="Helical" evidence="5">
    <location>
        <begin position="153"/>
        <end position="172"/>
    </location>
</feature>
<comment type="caution">
    <text evidence="7">The sequence shown here is derived from an EMBL/GenBank/DDBJ whole genome shotgun (WGS) entry which is preliminary data.</text>
</comment>
<keyword evidence="8" id="KW-1185">Reference proteome</keyword>
<dbReference type="Proteomes" id="UP000251891">
    <property type="component" value="Unassembled WGS sequence"/>
</dbReference>
<protein>
    <submittedName>
        <fullName evidence="7">Rhomboid family intramembrane serine protease</fullName>
    </submittedName>
</protein>